<evidence type="ECO:0000313" key="2">
    <source>
        <dbReference type="EMBL" id="KAL0562401.1"/>
    </source>
</evidence>
<dbReference type="Proteomes" id="UP001465976">
    <property type="component" value="Unassembled WGS sequence"/>
</dbReference>
<proteinExistence type="predicted"/>
<dbReference type="InterPro" id="IPR031774">
    <property type="entry name" value="SF3A3_dom"/>
</dbReference>
<organism evidence="2 3">
    <name type="scientific">Marasmius crinis-equi</name>
    <dbReference type="NCBI Taxonomy" id="585013"/>
    <lineage>
        <taxon>Eukaryota</taxon>
        <taxon>Fungi</taxon>
        <taxon>Dikarya</taxon>
        <taxon>Basidiomycota</taxon>
        <taxon>Agaricomycotina</taxon>
        <taxon>Agaricomycetes</taxon>
        <taxon>Agaricomycetidae</taxon>
        <taxon>Agaricales</taxon>
        <taxon>Marasmiineae</taxon>
        <taxon>Marasmiaceae</taxon>
        <taxon>Marasmius</taxon>
    </lineage>
</organism>
<evidence type="ECO:0000259" key="1">
    <source>
        <dbReference type="Pfam" id="PF16837"/>
    </source>
</evidence>
<protein>
    <submittedName>
        <fullName evidence="2">Pre-mRNA-splicing factor sap61</fullName>
        <ecNumber evidence="2">6.5.1.1</ecNumber>
    </submittedName>
</protein>
<dbReference type="GO" id="GO:0003910">
    <property type="term" value="F:DNA ligase (ATP) activity"/>
    <property type="evidence" value="ECO:0007669"/>
    <property type="project" value="UniProtKB-EC"/>
</dbReference>
<keyword evidence="2" id="KW-0436">Ligase</keyword>
<evidence type="ECO:0000313" key="3">
    <source>
        <dbReference type="Proteomes" id="UP001465976"/>
    </source>
</evidence>
<comment type="caution">
    <text evidence="2">The sequence shown here is derived from an EMBL/GenBank/DDBJ whole genome shotgun (WGS) entry which is preliminary data.</text>
</comment>
<feature type="non-terminal residue" evidence="2">
    <location>
        <position position="132"/>
    </location>
</feature>
<dbReference type="EC" id="6.5.1.1" evidence="2"/>
<accession>A0ABR3EHQ5</accession>
<feature type="non-terminal residue" evidence="2">
    <location>
        <position position="1"/>
    </location>
</feature>
<dbReference type="Pfam" id="PF16837">
    <property type="entry name" value="SF3A3"/>
    <property type="match status" value="1"/>
</dbReference>
<gene>
    <name evidence="2" type="primary">sap61_2</name>
    <name evidence="2" type="ORF">V5O48_019686</name>
</gene>
<feature type="domain" description="SF3A3" evidence="1">
    <location>
        <begin position="22"/>
        <end position="62"/>
    </location>
</feature>
<reference evidence="2 3" key="1">
    <citation type="submission" date="2024-02" db="EMBL/GenBank/DDBJ databases">
        <title>A draft genome for the cacao thread blight pathogen Marasmius crinis-equi.</title>
        <authorList>
            <person name="Cohen S.P."/>
            <person name="Baruah I.K."/>
            <person name="Amoako-Attah I."/>
            <person name="Bukari Y."/>
            <person name="Meinhardt L.W."/>
            <person name="Bailey B.A."/>
        </authorList>
    </citation>
    <scope>NUCLEOTIDE SEQUENCE [LARGE SCALE GENOMIC DNA]</scope>
    <source>
        <strain evidence="2 3">GH-76</strain>
    </source>
</reference>
<sequence>ALLAEPDLEGLEEYEEDPTSLLFSGEEAYGRYVDLYAHHIAYTNIKNIGKRPGYLQYLDILIEAHGGTVHGELSKEARFSKDFANYIKNLHSYLLSFVKKTQPLLDVDTTQEEAKVEFEKSWTAGEVKDWED</sequence>
<keyword evidence="3" id="KW-1185">Reference proteome</keyword>
<name>A0ABR3EHQ5_9AGAR</name>
<dbReference type="EMBL" id="JBAHYK010005906">
    <property type="protein sequence ID" value="KAL0562401.1"/>
    <property type="molecule type" value="Genomic_DNA"/>
</dbReference>